<organism evidence="1">
    <name type="scientific">Panicum hallii</name>
    <dbReference type="NCBI Taxonomy" id="206008"/>
    <lineage>
        <taxon>Eukaryota</taxon>
        <taxon>Viridiplantae</taxon>
        <taxon>Streptophyta</taxon>
        <taxon>Embryophyta</taxon>
        <taxon>Tracheophyta</taxon>
        <taxon>Spermatophyta</taxon>
        <taxon>Magnoliopsida</taxon>
        <taxon>Liliopsida</taxon>
        <taxon>Poales</taxon>
        <taxon>Poaceae</taxon>
        <taxon>PACMAD clade</taxon>
        <taxon>Panicoideae</taxon>
        <taxon>Panicodae</taxon>
        <taxon>Paniceae</taxon>
        <taxon>Panicinae</taxon>
        <taxon>Panicum</taxon>
        <taxon>Panicum sect. Panicum</taxon>
    </lineage>
</organism>
<dbReference type="EMBL" id="CM008050">
    <property type="protein sequence ID" value="PVH38070.1"/>
    <property type="molecule type" value="Genomic_DNA"/>
</dbReference>
<reference evidence="1" key="1">
    <citation type="submission" date="2018-04" db="EMBL/GenBank/DDBJ databases">
        <title>WGS assembly of Panicum hallii.</title>
        <authorList>
            <person name="Lovell J."/>
            <person name="Jenkins J."/>
            <person name="Lowry D."/>
            <person name="Mamidi S."/>
            <person name="Sreedasyam A."/>
            <person name="Weng X."/>
            <person name="Barry K."/>
            <person name="Bonette J."/>
            <person name="Campitelli B."/>
            <person name="Daum C."/>
            <person name="Gordon S."/>
            <person name="Gould B."/>
            <person name="Lipzen A."/>
            <person name="Macqueen A."/>
            <person name="Palacio-Mejia J."/>
            <person name="Plott C."/>
            <person name="Shakirov E."/>
            <person name="Shu S."/>
            <person name="Yoshinaga Y."/>
            <person name="Zane M."/>
            <person name="Rokhsar D."/>
            <person name="Grimwood J."/>
            <person name="Schmutz J."/>
            <person name="Juenger T."/>
        </authorList>
    </citation>
    <scope>NUCLEOTIDE SEQUENCE [LARGE SCALE GENOMIC DNA]</scope>
    <source>
        <strain evidence="1">FIL2</strain>
    </source>
</reference>
<dbReference type="Proteomes" id="UP000243499">
    <property type="component" value="Chromosome 5"/>
</dbReference>
<sequence>MRWRYPEVSMRLRFICLYQQELYAHSFICLYQQELFSIFQVRANQLESFEQHVNRKKT</sequence>
<dbReference type="Gramene" id="PVH38070">
    <property type="protein sequence ID" value="PVH38070"/>
    <property type="gene ID" value="PAHAL_5G168200"/>
</dbReference>
<gene>
    <name evidence="1" type="ORF">PAHAL_5G168200</name>
</gene>
<dbReference type="AlphaFoldDB" id="A0A2T8IK74"/>
<evidence type="ECO:0000313" key="1">
    <source>
        <dbReference type="EMBL" id="PVH38070.1"/>
    </source>
</evidence>
<protein>
    <submittedName>
        <fullName evidence="1">Uncharacterized protein</fullName>
    </submittedName>
</protein>
<proteinExistence type="predicted"/>
<name>A0A2T8IK74_9POAL</name>
<accession>A0A2T8IK74</accession>